<keyword evidence="1" id="KW-0255">Endonuclease</keyword>
<dbReference type="GO" id="GO:0004519">
    <property type="term" value="F:endonuclease activity"/>
    <property type="evidence" value="ECO:0007669"/>
    <property type="project" value="UniProtKB-KW"/>
</dbReference>
<keyword evidence="2" id="KW-1185">Reference proteome</keyword>
<keyword evidence="1" id="KW-0540">Nuclease</keyword>
<evidence type="ECO:0000313" key="2">
    <source>
        <dbReference type="Proteomes" id="UP000316733"/>
    </source>
</evidence>
<sequence length="525" mass="60685">MSDLIIQIKELIKSKPKHFSVLIKKDLKLAEFVEQHCTNPSNTVYAAKVYTAITGEKEECKYGNTKKFNSINDGFRFCGTASSCKCCKESVSNNLVQSKKIENKEISKKKREKTNLKKYGVSNTGQSAIALQNHAKFYENKQNVDKVTSKIKHTKSVKYGNKNFNGNKWYSKISEKLKENNLSFTIQEHEYKGMAETYCIRCGTCNTTFMSKVRYSSIPTCAICMPELTVCNSTQEQELFNFIRQHYSGEIITGSRKILDSGKSLDIYLPEKNLAIEYNGLYWHVIDNDRLPHITKTYHYDKYIGCKEKGISLITIYGHLYNSKKTIVENRLLHKLGYTQETVYARKCIIKDVPSAEEKEFLNKTHIQGYVPSSIKYGLYFNNVLVALMSFIKSSNRNISGNNRYDYELLRYATSCSVLGGASKLFSHFVKNNIPNSIVSYSQNEWNTGNVYRILGFKQEPKINIGYWYVSPDFCKVYHRTNYTKKKLIEHGFNSNKSEHQIMEECGFRRLYDCGNTKWVWENKI</sequence>
<proteinExistence type="predicted"/>
<keyword evidence="1" id="KW-0378">Hydrolase</keyword>
<protein>
    <submittedName>
        <fullName evidence="1">Putative Hef-like homing endonuclease</fullName>
    </submittedName>
</protein>
<name>A0A4Y5JTI8_9CAUD</name>
<gene>
    <name evidence="1" type="ORF">EST35_0155</name>
</gene>
<accession>A0A4Y5JTI8</accession>
<reference evidence="2" key="1">
    <citation type="journal article" date="2020" name="bioRxiv">
        <title>Integrative omics analysis of Pseudomonas aeruginosa virus PA5oct highlights the molecular complexity of jumbo phages.</title>
        <authorList>
            <person name="Lood C."/>
            <person name="Danis-Wlodarczyk K."/>
            <person name="Blasdel B.G."/>
            <person name="Jang H.B."/>
            <person name="Vandenheuvel D."/>
            <person name="Briers Y."/>
            <person name="Noben J.-P."/>
            <person name="van Noort V."/>
            <person name="Drulis-Kawa Z."/>
            <person name="Lavigne R."/>
        </authorList>
    </citation>
    <scope>NUCLEOTIDE SEQUENCE [LARGE SCALE GENOMIC DNA]</scope>
</reference>
<dbReference type="Proteomes" id="UP000316733">
    <property type="component" value="Segment"/>
</dbReference>
<dbReference type="EMBL" id="MK797984">
    <property type="protein sequence ID" value="QCG76037.1"/>
    <property type="molecule type" value="Genomic_DNA"/>
</dbReference>
<evidence type="ECO:0000313" key="1">
    <source>
        <dbReference type="EMBL" id="QCG76037.1"/>
    </source>
</evidence>
<dbReference type="Gene3D" id="3.40.960.10">
    <property type="entry name" value="VSR Endonuclease"/>
    <property type="match status" value="1"/>
</dbReference>
<organism evidence="1 2">
    <name type="scientific">Pseudomonas phage vB_PaeM_PA5oct</name>
    <dbReference type="NCBI Taxonomy" id="2163605"/>
    <lineage>
        <taxon>Viruses</taxon>
        <taxon>Duplodnaviria</taxon>
        <taxon>Heunggongvirae</taxon>
        <taxon>Uroviricota</taxon>
        <taxon>Caudoviricetes</taxon>
        <taxon>Arenbergviridae</taxon>
        <taxon>Wroclawvirus</taxon>
        <taxon>Wroclawvirus PA5oct</taxon>
    </lineage>
</organism>